<keyword evidence="1" id="KW-1133">Transmembrane helix</keyword>
<dbReference type="EMBL" id="QNQT01000002">
    <property type="protein sequence ID" value="RDU37407.1"/>
    <property type="molecule type" value="Genomic_DNA"/>
</dbReference>
<keyword evidence="3" id="KW-1185">Reference proteome</keyword>
<dbReference type="RefSeq" id="WP_115451081.1">
    <property type="nucleotide sequence ID" value="NZ_QNQT01000002.1"/>
</dbReference>
<reference evidence="2 3" key="1">
    <citation type="submission" date="2018-07" db="EMBL/GenBank/DDBJ databases">
        <title>Bacillus sp. YLB-04 draft genome sequence.</title>
        <authorList>
            <person name="Yu L."/>
            <person name="Tang X."/>
        </authorList>
    </citation>
    <scope>NUCLEOTIDE SEQUENCE [LARGE SCALE GENOMIC DNA]</scope>
    <source>
        <strain evidence="2 3">YLB-04</strain>
    </source>
</reference>
<evidence type="ECO:0000256" key="1">
    <source>
        <dbReference type="SAM" id="Phobius"/>
    </source>
</evidence>
<comment type="caution">
    <text evidence="2">The sequence shown here is derived from an EMBL/GenBank/DDBJ whole genome shotgun (WGS) entry which is preliminary data.</text>
</comment>
<accession>A0A3D8GSS0</accession>
<evidence type="ECO:0000313" key="2">
    <source>
        <dbReference type="EMBL" id="RDU37407.1"/>
    </source>
</evidence>
<feature type="transmembrane region" description="Helical" evidence="1">
    <location>
        <begin position="36"/>
        <end position="55"/>
    </location>
</feature>
<evidence type="ECO:0000313" key="3">
    <source>
        <dbReference type="Proteomes" id="UP000257144"/>
    </source>
</evidence>
<proteinExistence type="predicted"/>
<dbReference type="Proteomes" id="UP000257144">
    <property type="component" value="Unassembled WGS sequence"/>
</dbReference>
<dbReference type="AlphaFoldDB" id="A0A3D8GSS0"/>
<keyword evidence="1" id="KW-0472">Membrane</keyword>
<gene>
    <name evidence="2" type="ORF">DRW41_06060</name>
</gene>
<protein>
    <submittedName>
        <fullName evidence="2">Uncharacterized protein</fullName>
    </submittedName>
</protein>
<sequence length="68" mass="7946">MKNLMVFKQWLFLFGIGLLLGSLAILVDVVWVKKLLWITLAVLGAISMGKFYQMYEYGFDTIEKRKKK</sequence>
<organism evidence="2 3">
    <name type="scientific">Neobacillus piezotolerans</name>
    <dbReference type="NCBI Taxonomy" id="2259171"/>
    <lineage>
        <taxon>Bacteria</taxon>
        <taxon>Bacillati</taxon>
        <taxon>Bacillota</taxon>
        <taxon>Bacilli</taxon>
        <taxon>Bacillales</taxon>
        <taxon>Bacillaceae</taxon>
        <taxon>Neobacillus</taxon>
    </lineage>
</organism>
<name>A0A3D8GSS0_9BACI</name>
<keyword evidence="1" id="KW-0812">Transmembrane</keyword>
<dbReference type="OrthoDB" id="2973634at2"/>